<feature type="region of interest" description="Disordered" evidence="2">
    <location>
        <begin position="24"/>
        <end position="44"/>
    </location>
</feature>
<name>A0A2Z2MIT8_9EURY</name>
<dbReference type="InterPro" id="IPR042185">
    <property type="entry name" value="Serpin_sf_2"/>
</dbReference>
<gene>
    <name evidence="4" type="ORF">A3L11_03315</name>
</gene>
<dbReference type="Gene3D" id="2.30.39.10">
    <property type="entry name" value="Alpha-1-antitrypsin, domain 1"/>
    <property type="match status" value="1"/>
</dbReference>
<dbReference type="Proteomes" id="UP000250125">
    <property type="component" value="Chromosome"/>
</dbReference>
<dbReference type="SMART" id="SM00093">
    <property type="entry name" value="SERPIN"/>
    <property type="match status" value="1"/>
</dbReference>
<dbReference type="PANTHER" id="PTHR11461">
    <property type="entry name" value="SERINE PROTEASE INHIBITOR, SERPIN"/>
    <property type="match status" value="1"/>
</dbReference>
<dbReference type="Pfam" id="PF00079">
    <property type="entry name" value="Serpin"/>
    <property type="match status" value="1"/>
</dbReference>
<evidence type="ECO:0000256" key="1">
    <source>
        <dbReference type="RuleBase" id="RU000411"/>
    </source>
</evidence>
<dbReference type="KEGG" id="tsl:A3L11_03315"/>
<dbReference type="Gene3D" id="3.30.497.10">
    <property type="entry name" value="Antithrombin, subunit I, domain 2"/>
    <property type="match status" value="1"/>
</dbReference>
<dbReference type="InterPro" id="IPR042178">
    <property type="entry name" value="Serpin_sf_1"/>
</dbReference>
<dbReference type="PANTHER" id="PTHR11461:SF211">
    <property type="entry name" value="GH10112P-RELATED"/>
    <property type="match status" value="1"/>
</dbReference>
<dbReference type="InterPro" id="IPR023796">
    <property type="entry name" value="Serpin_dom"/>
</dbReference>
<evidence type="ECO:0000259" key="3">
    <source>
        <dbReference type="SMART" id="SM00093"/>
    </source>
</evidence>
<dbReference type="GeneID" id="33317235"/>
<dbReference type="InterPro" id="IPR036186">
    <property type="entry name" value="Serpin_sf"/>
</dbReference>
<dbReference type="GO" id="GO:0004867">
    <property type="term" value="F:serine-type endopeptidase inhibitor activity"/>
    <property type="evidence" value="ECO:0007669"/>
    <property type="project" value="InterPro"/>
</dbReference>
<protein>
    <submittedName>
        <fullName evidence="4">Serpin</fullName>
    </submittedName>
</protein>
<evidence type="ECO:0000313" key="4">
    <source>
        <dbReference type="EMBL" id="ASJ08309.1"/>
    </source>
</evidence>
<keyword evidence="5" id="KW-1185">Reference proteome</keyword>
<evidence type="ECO:0000313" key="5">
    <source>
        <dbReference type="Proteomes" id="UP000250125"/>
    </source>
</evidence>
<dbReference type="RefSeq" id="WP_088855548.1">
    <property type="nucleotide sequence ID" value="NZ_CP015103.1"/>
</dbReference>
<dbReference type="InterPro" id="IPR000215">
    <property type="entry name" value="Serpin_fam"/>
</dbReference>
<dbReference type="PROSITE" id="PS51257">
    <property type="entry name" value="PROKAR_LIPOPROTEIN"/>
    <property type="match status" value="1"/>
</dbReference>
<dbReference type="EMBL" id="CP015103">
    <property type="protein sequence ID" value="ASJ08309.1"/>
    <property type="molecule type" value="Genomic_DNA"/>
</dbReference>
<dbReference type="InterPro" id="IPR023795">
    <property type="entry name" value="Serpin_CS"/>
</dbReference>
<dbReference type="OrthoDB" id="371710at2157"/>
<dbReference type="GO" id="GO:0005615">
    <property type="term" value="C:extracellular space"/>
    <property type="evidence" value="ECO:0007669"/>
    <property type="project" value="InterPro"/>
</dbReference>
<dbReference type="AlphaFoldDB" id="A0A2Z2MIT8"/>
<sequence length="423" mass="47323">MRRIILPVLVLIVLIGGCLGGVESPQHTSSSETSHSTESHFTPPMTKYDVLKEGQEEPVVKALNAFAFDLYGRLRMENGNVFFSPYSIETALAMAYEGASGETAEEMGSVLRLPGDNDTRWTGFRYLILSMKSAGNSPFILRSANALWVQRDYPVSEKYLWVVGEFYLGEAREVDFQGDPEGAAREINEWVENQTSGRIRDIVSGLSALTRLVITNAIYFKANWSSRFEAGDTRNETFQAPNATVIVPMMHQTGRFPYFENDDFQALELPYEGERLSMLIILPREGKFESVENNLSAGFVENIMESMNTEWVKVSLPKFRFEGEYRLRNTLMDMGMKKAFTVPDFEGISDGGGLVISDVVHKTFISVAENGTEAAAATAVTLTLSAPVEKEKPKVFRADHPFIFLIYDRETGAVLFMGRLMNP</sequence>
<proteinExistence type="inferred from homology"/>
<comment type="similarity">
    <text evidence="1">Belongs to the serpin family.</text>
</comment>
<dbReference type="PROSITE" id="PS00284">
    <property type="entry name" value="SERPIN"/>
    <property type="match status" value="1"/>
</dbReference>
<reference evidence="4 5" key="1">
    <citation type="submission" date="2016-04" db="EMBL/GenBank/DDBJ databases">
        <title>Complete genome sequence of Thermococcus siculi type strain RG-20.</title>
        <authorList>
            <person name="Oger P.M."/>
        </authorList>
    </citation>
    <scope>NUCLEOTIDE SEQUENCE [LARGE SCALE GENOMIC DNA]</scope>
    <source>
        <strain evidence="4 5">RG-20</strain>
    </source>
</reference>
<evidence type="ECO:0000256" key="2">
    <source>
        <dbReference type="SAM" id="MobiDB-lite"/>
    </source>
</evidence>
<organism evidence="4 5">
    <name type="scientific">Thermococcus siculi</name>
    <dbReference type="NCBI Taxonomy" id="72803"/>
    <lineage>
        <taxon>Archaea</taxon>
        <taxon>Methanobacteriati</taxon>
        <taxon>Methanobacteriota</taxon>
        <taxon>Thermococci</taxon>
        <taxon>Thermococcales</taxon>
        <taxon>Thermococcaceae</taxon>
        <taxon>Thermococcus</taxon>
    </lineage>
</organism>
<dbReference type="SUPFAM" id="SSF56574">
    <property type="entry name" value="Serpins"/>
    <property type="match status" value="1"/>
</dbReference>
<dbReference type="CDD" id="cd19590">
    <property type="entry name" value="serpin_thermopin-like"/>
    <property type="match status" value="1"/>
</dbReference>
<accession>A0A2Z2MIT8</accession>
<feature type="domain" description="Serpin" evidence="3">
    <location>
        <begin position="68"/>
        <end position="423"/>
    </location>
</feature>